<evidence type="ECO:0000256" key="1">
    <source>
        <dbReference type="SAM" id="MobiDB-lite"/>
    </source>
</evidence>
<reference evidence="3" key="1">
    <citation type="journal article" date="2023" name="Commun. Biol.">
        <title>Genome analysis of Parmales, the sister group of diatoms, reveals the evolutionary specialization of diatoms from phago-mixotrophs to photoautotrophs.</title>
        <authorList>
            <person name="Ban H."/>
            <person name="Sato S."/>
            <person name="Yoshikawa S."/>
            <person name="Yamada K."/>
            <person name="Nakamura Y."/>
            <person name="Ichinomiya M."/>
            <person name="Sato N."/>
            <person name="Blanc-Mathieu R."/>
            <person name="Endo H."/>
            <person name="Kuwata A."/>
            <person name="Ogata H."/>
        </authorList>
    </citation>
    <scope>NUCLEOTIDE SEQUENCE [LARGE SCALE GENOMIC DNA]</scope>
</reference>
<feature type="compositionally biased region" description="Basic and acidic residues" evidence="1">
    <location>
        <begin position="145"/>
        <end position="156"/>
    </location>
</feature>
<evidence type="ECO:0000313" key="3">
    <source>
        <dbReference type="Proteomes" id="UP001165065"/>
    </source>
</evidence>
<gene>
    <name evidence="2" type="ORF">TrCOL_g12239</name>
</gene>
<dbReference type="EMBL" id="BRYA01000657">
    <property type="protein sequence ID" value="GMI28114.1"/>
    <property type="molecule type" value="Genomic_DNA"/>
</dbReference>
<comment type="caution">
    <text evidence="2">The sequence shown here is derived from an EMBL/GenBank/DDBJ whole genome shotgun (WGS) entry which is preliminary data.</text>
</comment>
<accession>A0A9W7L3A0</accession>
<feature type="compositionally biased region" description="Low complexity" evidence="1">
    <location>
        <begin position="107"/>
        <end position="121"/>
    </location>
</feature>
<feature type="compositionally biased region" description="Low complexity" evidence="1">
    <location>
        <begin position="129"/>
        <end position="143"/>
    </location>
</feature>
<feature type="compositionally biased region" description="Polar residues" evidence="1">
    <location>
        <begin position="18"/>
        <end position="32"/>
    </location>
</feature>
<feature type="compositionally biased region" description="Basic and acidic residues" evidence="1">
    <location>
        <begin position="34"/>
        <end position="48"/>
    </location>
</feature>
<feature type="compositionally biased region" description="Basic residues" evidence="1">
    <location>
        <begin position="292"/>
        <end position="306"/>
    </location>
</feature>
<sequence>MGLWGGKKATSKEADDPTVSSGTKSANGSTVKSPDAKGDKKMPPEGKAAKGGALGKKGNGDGKKEKKSKVGKGKDSSKEAAEGSSKDGDGASNQGGSEDKGKGKFGGFFAKLGLGSSSSKPEPSEEAPESSSSSSSTTTGISSNLEEKQAEKTSRDLEKIVDNIMYMLCCMYCRPPTIEPEETPEEREERIRKEKIQAARKKELERLLQERDAKSIKTVLYIEGDLDGWVPAQASADVSEEVTGSENLESTNKQDTSDGNTTADDTKAGDVDATGQINKASEEKEKPDYHPRKVGRKSKKKTKKKKKDEPPSFESVLLSYSVKTSNKHSYKHIVSKSPPVRIRISSLHTPAHGASEFVNSLMSFVLDKGGWHETTLSMSAAALKMQLAFRTSKAHDAVRVRKAEREKELAVERENFLKEKQLWNQGFARFTEICKQEARRVAHSATTYWRIPAASVTISRHFRGYRVRKRFPNYRLRVLAQRKRRLERSRYLAALDLVYTGRRDEIQKRESIARLQYSRKGKDGFNDARGGWKPNYETKEQISIWDHIWEPPEGSNFGLRTLKVKLPPRTEIERKIAAEDHNAWLAVPVMVTEKKKKGERLGPPGRPNLNTMRGFEHIKSTIPKPRKKQEVGESRSSEDVFYQVKYTWIPGNFVKSRILDEGSGRTEELLEPNREEGSGPSS</sequence>
<dbReference type="PROSITE" id="PS50096">
    <property type="entry name" value="IQ"/>
    <property type="match status" value="1"/>
</dbReference>
<feature type="compositionally biased region" description="Polar residues" evidence="1">
    <location>
        <begin position="242"/>
        <end position="263"/>
    </location>
</feature>
<evidence type="ECO:0000313" key="2">
    <source>
        <dbReference type="EMBL" id="GMI28114.1"/>
    </source>
</evidence>
<feature type="region of interest" description="Disordered" evidence="1">
    <location>
        <begin position="660"/>
        <end position="682"/>
    </location>
</feature>
<feature type="compositionally biased region" description="Basic and acidic residues" evidence="1">
    <location>
        <begin position="280"/>
        <end position="291"/>
    </location>
</feature>
<dbReference type="OrthoDB" id="205888at2759"/>
<feature type="region of interest" description="Disordered" evidence="1">
    <location>
        <begin position="1"/>
        <end position="156"/>
    </location>
</feature>
<feature type="region of interest" description="Disordered" evidence="1">
    <location>
        <begin position="237"/>
        <end position="313"/>
    </location>
</feature>
<keyword evidence="3" id="KW-1185">Reference proteome</keyword>
<dbReference type="Proteomes" id="UP001165065">
    <property type="component" value="Unassembled WGS sequence"/>
</dbReference>
<name>A0A9W7L3A0_9STRA</name>
<protein>
    <submittedName>
        <fullName evidence="2">Uncharacterized protein</fullName>
    </submittedName>
</protein>
<proteinExistence type="predicted"/>
<feature type="compositionally biased region" description="Basic and acidic residues" evidence="1">
    <location>
        <begin position="72"/>
        <end position="89"/>
    </location>
</feature>
<dbReference type="AlphaFoldDB" id="A0A9W7L3A0"/>
<organism evidence="2 3">
    <name type="scientific">Triparma columacea</name>
    <dbReference type="NCBI Taxonomy" id="722753"/>
    <lineage>
        <taxon>Eukaryota</taxon>
        <taxon>Sar</taxon>
        <taxon>Stramenopiles</taxon>
        <taxon>Ochrophyta</taxon>
        <taxon>Bolidophyceae</taxon>
        <taxon>Parmales</taxon>
        <taxon>Triparmaceae</taxon>
        <taxon>Triparma</taxon>
    </lineage>
</organism>